<gene>
    <name evidence="1" type="ORF">EYM_06960</name>
</gene>
<sequence length="67" mass="7943">MHKGSRTKEQLLIALEDFIVEPQVSDLIIEHDVSESQLKRVASRFERSLTDDTYFFMENYESFLETE</sequence>
<dbReference type="GeneID" id="30680765"/>
<dbReference type="EMBL" id="CP006867">
    <property type="protein sequence ID" value="ALU12741.1"/>
    <property type="molecule type" value="Genomic_DNA"/>
</dbReference>
<dbReference type="KEGG" id="iis:EYM_06960"/>
<organism evidence="1 2">
    <name type="scientific">Ignicoccus islandicus DSM 13165</name>
    <dbReference type="NCBI Taxonomy" id="940295"/>
    <lineage>
        <taxon>Archaea</taxon>
        <taxon>Thermoproteota</taxon>
        <taxon>Thermoprotei</taxon>
        <taxon>Desulfurococcales</taxon>
        <taxon>Desulfurococcaceae</taxon>
        <taxon>Ignicoccus</taxon>
    </lineage>
</organism>
<dbReference type="STRING" id="940295.EYM_06960"/>
<evidence type="ECO:0000313" key="2">
    <source>
        <dbReference type="Proteomes" id="UP000060778"/>
    </source>
</evidence>
<dbReference type="Proteomes" id="UP000060778">
    <property type="component" value="Chromosome"/>
</dbReference>
<reference evidence="1 2" key="1">
    <citation type="submission" date="2013-11" db="EMBL/GenBank/DDBJ databases">
        <title>Comparative genomics of Ignicoccus.</title>
        <authorList>
            <person name="Podar M."/>
        </authorList>
    </citation>
    <scope>NUCLEOTIDE SEQUENCE [LARGE SCALE GENOMIC DNA]</scope>
    <source>
        <strain evidence="1 2">DSM 13165</strain>
    </source>
</reference>
<name>A0A0U3F591_9CREN</name>
<protein>
    <submittedName>
        <fullName evidence="1">Uncharacterized protein</fullName>
    </submittedName>
</protein>
<accession>A0A0U3F591</accession>
<dbReference type="AlphaFoldDB" id="A0A0U3F591"/>
<dbReference type="RefSeq" id="WP_075050336.1">
    <property type="nucleotide sequence ID" value="NZ_CP006867.1"/>
</dbReference>
<proteinExistence type="predicted"/>
<evidence type="ECO:0000313" key="1">
    <source>
        <dbReference type="EMBL" id="ALU12741.1"/>
    </source>
</evidence>
<keyword evidence="2" id="KW-1185">Reference proteome</keyword>